<sequence length="84" mass="9425">MRLWEFMREDATANSFADNLKRQADAKADQAKKLKQAASVQKKREQVNSARASLMKKQGELSKIAAVCAKHKKTYISLCLLLTA</sequence>
<organism evidence="1 2">
    <name type="scientific">Paramagnetospirillum caucaseum</name>
    <dbReference type="NCBI Taxonomy" id="1244869"/>
    <lineage>
        <taxon>Bacteria</taxon>
        <taxon>Pseudomonadati</taxon>
        <taxon>Pseudomonadota</taxon>
        <taxon>Alphaproteobacteria</taxon>
        <taxon>Rhodospirillales</taxon>
        <taxon>Magnetospirillaceae</taxon>
        <taxon>Paramagnetospirillum</taxon>
    </lineage>
</organism>
<evidence type="ECO:0000313" key="2">
    <source>
        <dbReference type="Proteomes" id="UP000011744"/>
    </source>
</evidence>
<proteinExistence type="predicted"/>
<dbReference type="EMBL" id="AONQ01000094">
    <property type="protein sequence ID" value="EME67933.1"/>
    <property type="molecule type" value="Genomic_DNA"/>
</dbReference>
<reference evidence="1 2" key="1">
    <citation type="journal article" date="2014" name="Genome Announc.">
        <title>Draft Genome Sequence of Magnetospirillum sp. Strain SO-1, a Freshwater Magnetotactic Bacterium Isolated from the Ol'khovka River, Russia.</title>
        <authorList>
            <person name="Grouzdev D.S."/>
            <person name="Dziuba M.V."/>
            <person name="Sukhacheva M.S."/>
            <person name="Mardanov A.V."/>
            <person name="Beletskiy A.V."/>
            <person name="Kuznetsov B.B."/>
            <person name="Skryabin K.G."/>
        </authorList>
    </citation>
    <scope>NUCLEOTIDE SEQUENCE [LARGE SCALE GENOMIC DNA]</scope>
    <source>
        <strain evidence="1 2">SO-1</strain>
    </source>
</reference>
<keyword evidence="2" id="KW-1185">Reference proteome</keyword>
<dbReference type="OrthoDB" id="7364829at2"/>
<dbReference type="PATRIC" id="fig|1244869.3.peg.4167"/>
<comment type="caution">
    <text evidence="1">The sequence shown here is derived from an EMBL/GenBank/DDBJ whole genome shotgun (WGS) entry which is preliminary data.</text>
</comment>
<dbReference type="eggNOG" id="ENOG502ZCPF">
    <property type="taxonomic scope" value="Bacteria"/>
</dbReference>
<gene>
    <name evidence="1" type="ORF">H261_21064</name>
</gene>
<protein>
    <submittedName>
        <fullName evidence="1">Uncharacterized protein</fullName>
    </submittedName>
</protein>
<name>M3A510_9PROT</name>
<dbReference type="Proteomes" id="UP000011744">
    <property type="component" value="Unassembled WGS sequence"/>
</dbReference>
<accession>M3A510</accession>
<evidence type="ECO:0000313" key="1">
    <source>
        <dbReference type="EMBL" id="EME67933.1"/>
    </source>
</evidence>
<dbReference type="AlphaFoldDB" id="M3A510"/>